<gene>
    <name evidence="1" type="ORF">MarDSR_242</name>
</gene>
<evidence type="ECO:0000313" key="1">
    <source>
        <dbReference type="EMBL" id="WNL50281.1"/>
    </source>
</evidence>
<proteinExistence type="predicted"/>
<name>A0AA96IYJ6_9VIRU</name>
<dbReference type="EMBL" id="OR343189">
    <property type="protein sequence ID" value="WNL50281.1"/>
    <property type="molecule type" value="Genomic_DNA"/>
</dbReference>
<protein>
    <recommendedName>
        <fullName evidence="2">MORN repeat-containing protein</fullName>
    </recommendedName>
</protein>
<evidence type="ECO:0008006" key="2">
    <source>
        <dbReference type="Google" id="ProtNLM"/>
    </source>
</evidence>
<organism evidence="1">
    <name type="scientific">Marseillevirus sp</name>
    <dbReference type="NCBI Taxonomy" id="2809551"/>
    <lineage>
        <taxon>Viruses</taxon>
        <taxon>Varidnaviria</taxon>
        <taxon>Bamfordvirae</taxon>
        <taxon>Nucleocytoviricota</taxon>
        <taxon>Megaviricetes</taxon>
        <taxon>Pimascovirales</taxon>
        <taxon>Pimascovirales incertae sedis</taxon>
        <taxon>Marseilleviridae</taxon>
        <taxon>Marseillevirus</taxon>
    </lineage>
</organism>
<sequence length="212" mass="24277">MQSFLEKKDVISFSLVFGAKNISPDNFISTTVGRYEDSENCFTEKSFLPDGTKHGKYSKNRKKYGWTKKAVLSYKMGKLHGDFYAEKSCGDTFKCSGEFRHGLPVGKFLLSSQRPNKREKKFCVSFQEGRAVLFEGEGKKYPVVWKKKTLEAGGKKYIDFYFSDWRISCIHENSLFGWDVPDFLLAKFSTGVYALDQKGKLVKVSIPVFLQK</sequence>
<reference evidence="1" key="1">
    <citation type="submission" date="2023-07" db="EMBL/GenBank/DDBJ databases">
        <authorList>
            <person name="Xia Y."/>
        </authorList>
    </citation>
    <scope>NUCLEOTIDE SEQUENCE</scope>
    <source>
        <strain evidence="1">E</strain>
    </source>
</reference>
<accession>A0AA96IYJ6</accession>